<reference evidence="1 2" key="1">
    <citation type="submission" date="2020-06" db="EMBL/GenBank/DDBJ databases">
        <title>Halomonas sp. QX-1 draft genome sequence.</title>
        <authorList>
            <person name="Qiu X."/>
        </authorList>
    </citation>
    <scope>NUCLEOTIDE SEQUENCE [LARGE SCALE GENOMIC DNA]</scope>
    <source>
        <strain evidence="1 2">QX-1</strain>
    </source>
</reference>
<evidence type="ECO:0000313" key="2">
    <source>
        <dbReference type="Proteomes" id="UP000589984"/>
    </source>
</evidence>
<evidence type="ECO:0000313" key="1">
    <source>
        <dbReference type="EMBL" id="NVF14610.1"/>
    </source>
</evidence>
<dbReference type="AlphaFoldDB" id="A0A7Y6V984"/>
<dbReference type="EMBL" id="JABWCV010000010">
    <property type="protein sequence ID" value="NVF14610.1"/>
    <property type="molecule type" value="Genomic_DNA"/>
</dbReference>
<organism evidence="1 2">
    <name type="scientific">Vreelandella maris</name>
    <dbReference type="NCBI Taxonomy" id="2729617"/>
    <lineage>
        <taxon>Bacteria</taxon>
        <taxon>Pseudomonadati</taxon>
        <taxon>Pseudomonadota</taxon>
        <taxon>Gammaproteobacteria</taxon>
        <taxon>Oceanospirillales</taxon>
        <taxon>Halomonadaceae</taxon>
        <taxon>Vreelandella</taxon>
    </lineage>
</organism>
<dbReference type="RefSeq" id="WP_176303527.1">
    <property type="nucleotide sequence ID" value="NZ_JABWCV010000010.1"/>
</dbReference>
<gene>
    <name evidence="1" type="ORF">HUO07_10565</name>
</gene>
<keyword evidence="2" id="KW-1185">Reference proteome</keyword>
<protein>
    <submittedName>
        <fullName evidence="1">Uncharacterized protein</fullName>
    </submittedName>
</protein>
<accession>A0A7Y6V984</accession>
<name>A0A7Y6V984_9GAMM</name>
<proteinExistence type="predicted"/>
<dbReference type="Proteomes" id="UP000589984">
    <property type="component" value="Unassembled WGS sequence"/>
</dbReference>
<comment type="caution">
    <text evidence="1">The sequence shown here is derived from an EMBL/GenBank/DDBJ whole genome shotgun (WGS) entry which is preliminary data.</text>
</comment>
<sequence length="49" mass="5609">MKGDGRILIANIHRLELTLGNVPAKTLKGVGYRLRCEAVINYKLYIYPY</sequence>